<organism evidence="1 2">
    <name type="scientific">Cudoniella acicularis</name>
    <dbReference type="NCBI Taxonomy" id="354080"/>
    <lineage>
        <taxon>Eukaryota</taxon>
        <taxon>Fungi</taxon>
        <taxon>Dikarya</taxon>
        <taxon>Ascomycota</taxon>
        <taxon>Pezizomycotina</taxon>
        <taxon>Leotiomycetes</taxon>
        <taxon>Helotiales</taxon>
        <taxon>Tricladiaceae</taxon>
        <taxon>Cudoniella</taxon>
    </lineage>
</organism>
<name>A0A8H4RRA6_9HELO</name>
<dbReference type="EMBL" id="JAAMPI010000201">
    <property type="protein sequence ID" value="KAF4634193.1"/>
    <property type="molecule type" value="Genomic_DNA"/>
</dbReference>
<comment type="caution">
    <text evidence="1">The sequence shown here is derived from an EMBL/GenBank/DDBJ whole genome shotgun (WGS) entry which is preliminary data.</text>
</comment>
<evidence type="ECO:0000313" key="2">
    <source>
        <dbReference type="Proteomes" id="UP000566819"/>
    </source>
</evidence>
<accession>A0A8H4RRA6</accession>
<proteinExistence type="predicted"/>
<dbReference type="AlphaFoldDB" id="A0A8H4RRA6"/>
<evidence type="ECO:0000313" key="1">
    <source>
        <dbReference type="EMBL" id="KAF4634193.1"/>
    </source>
</evidence>
<protein>
    <submittedName>
        <fullName evidence="1">Uncharacterized protein</fullName>
    </submittedName>
</protein>
<dbReference type="Proteomes" id="UP000566819">
    <property type="component" value="Unassembled WGS sequence"/>
</dbReference>
<keyword evidence="2" id="KW-1185">Reference proteome</keyword>
<reference evidence="1 2" key="1">
    <citation type="submission" date="2020-03" db="EMBL/GenBank/DDBJ databases">
        <title>Draft Genome Sequence of Cudoniella acicularis.</title>
        <authorList>
            <person name="Buettner E."/>
            <person name="Kellner H."/>
        </authorList>
    </citation>
    <scope>NUCLEOTIDE SEQUENCE [LARGE SCALE GENOMIC DNA]</scope>
    <source>
        <strain evidence="1 2">DSM 108380</strain>
    </source>
</reference>
<sequence>MYRTFRESTNLLASFHHKHVPMNQILSTKSPTHILATTGINGCTTFFVWTSSRLVKIITEEVTAVAIVAPDKGDLDIARERLRELNIPVEVKGYIYEYKKGDWNSEWEFEATLGTPGIVNEIRVR</sequence>
<gene>
    <name evidence="1" type="ORF">G7Y89_g3906</name>
</gene>